<evidence type="ECO:0000313" key="2">
    <source>
        <dbReference type="Proteomes" id="UP000297245"/>
    </source>
</evidence>
<sequence length="113" mass="12646">MDGLRDREQAIKATKLRDFGKRPRNMLARAGEGDRAIKTKMPKHLFEKLGRRADGESTSLSWNKEPRWQASNFAGLLDGILVSVLISSMVHAPKYVRCCKRSEACVAAAFVNL</sequence>
<name>A0A4S8KR52_DENBC</name>
<proteinExistence type="predicted"/>
<protein>
    <submittedName>
        <fullName evidence="1">Uncharacterized protein</fullName>
    </submittedName>
</protein>
<organism evidence="1 2">
    <name type="scientific">Dendrothele bispora (strain CBS 962.96)</name>
    <dbReference type="NCBI Taxonomy" id="1314807"/>
    <lineage>
        <taxon>Eukaryota</taxon>
        <taxon>Fungi</taxon>
        <taxon>Dikarya</taxon>
        <taxon>Basidiomycota</taxon>
        <taxon>Agaricomycotina</taxon>
        <taxon>Agaricomycetes</taxon>
        <taxon>Agaricomycetidae</taxon>
        <taxon>Agaricales</taxon>
        <taxon>Agaricales incertae sedis</taxon>
        <taxon>Dendrothele</taxon>
    </lineage>
</organism>
<dbReference type="Proteomes" id="UP000297245">
    <property type="component" value="Unassembled WGS sequence"/>
</dbReference>
<reference evidence="1 2" key="1">
    <citation type="journal article" date="2019" name="Nat. Ecol. Evol.">
        <title>Megaphylogeny resolves global patterns of mushroom evolution.</title>
        <authorList>
            <person name="Varga T."/>
            <person name="Krizsan K."/>
            <person name="Foldi C."/>
            <person name="Dima B."/>
            <person name="Sanchez-Garcia M."/>
            <person name="Sanchez-Ramirez S."/>
            <person name="Szollosi G.J."/>
            <person name="Szarkandi J.G."/>
            <person name="Papp V."/>
            <person name="Albert L."/>
            <person name="Andreopoulos W."/>
            <person name="Angelini C."/>
            <person name="Antonin V."/>
            <person name="Barry K.W."/>
            <person name="Bougher N.L."/>
            <person name="Buchanan P."/>
            <person name="Buyck B."/>
            <person name="Bense V."/>
            <person name="Catcheside P."/>
            <person name="Chovatia M."/>
            <person name="Cooper J."/>
            <person name="Damon W."/>
            <person name="Desjardin D."/>
            <person name="Finy P."/>
            <person name="Geml J."/>
            <person name="Haridas S."/>
            <person name="Hughes K."/>
            <person name="Justo A."/>
            <person name="Karasinski D."/>
            <person name="Kautmanova I."/>
            <person name="Kiss B."/>
            <person name="Kocsube S."/>
            <person name="Kotiranta H."/>
            <person name="LaButti K.M."/>
            <person name="Lechner B.E."/>
            <person name="Liimatainen K."/>
            <person name="Lipzen A."/>
            <person name="Lukacs Z."/>
            <person name="Mihaltcheva S."/>
            <person name="Morgado L.N."/>
            <person name="Niskanen T."/>
            <person name="Noordeloos M.E."/>
            <person name="Ohm R.A."/>
            <person name="Ortiz-Santana B."/>
            <person name="Ovrebo C."/>
            <person name="Racz N."/>
            <person name="Riley R."/>
            <person name="Savchenko A."/>
            <person name="Shiryaev A."/>
            <person name="Soop K."/>
            <person name="Spirin V."/>
            <person name="Szebenyi C."/>
            <person name="Tomsovsky M."/>
            <person name="Tulloss R.E."/>
            <person name="Uehling J."/>
            <person name="Grigoriev I.V."/>
            <person name="Vagvolgyi C."/>
            <person name="Papp T."/>
            <person name="Martin F.M."/>
            <person name="Miettinen O."/>
            <person name="Hibbett D.S."/>
            <person name="Nagy L.G."/>
        </authorList>
    </citation>
    <scope>NUCLEOTIDE SEQUENCE [LARGE SCALE GENOMIC DNA]</scope>
    <source>
        <strain evidence="1 2">CBS 962.96</strain>
    </source>
</reference>
<evidence type="ECO:0000313" key="1">
    <source>
        <dbReference type="EMBL" id="THU78222.1"/>
    </source>
</evidence>
<gene>
    <name evidence="1" type="ORF">K435DRAFT_63774</name>
</gene>
<accession>A0A4S8KR52</accession>
<dbReference type="OrthoDB" id="415015at2759"/>
<dbReference type="AlphaFoldDB" id="A0A4S8KR52"/>
<dbReference type="EMBL" id="ML180236">
    <property type="protein sequence ID" value="THU78222.1"/>
    <property type="molecule type" value="Genomic_DNA"/>
</dbReference>
<keyword evidence="2" id="KW-1185">Reference proteome</keyword>